<evidence type="ECO:0000313" key="4">
    <source>
        <dbReference type="Proteomes" id="UP000823634"/>
    </source>
</evidence>
<comment type="caution">
    <text evidence="3">The sequence shown here is derived from an EMBL/GenBank/DDBJ whole genome shotgun (WGS) entry which is preliminary data.</text>
</comment>
<evidence type="ECO:0000313" key="3">
    <source>
        <dbReference type="EMBL" id="MBO8426706.1"/>
    </source>
</evidence>
<feature type="compositionally biased region" description="Acidic residues" evidence="1">
    <location>
        <begin position="74"/>
        <end position="91"/>
    </location>
</feature>
<organism evidence="3 4">
    <name type="scientific">Candidatus Alloenteromonas pullistercoris</name>
    <dbReference type="NCBI Taxonomy" id="2840785"/>
    <lineage>
        <taxon>Bacteria</taxon>
        <taxon>Bacillati</taxon>
        <taxon>Bacillota</taxon>
        <taxon>Bacillota incertae sedis</taxon>
        <taxon>Candidatus Alloenteromonas</taxon>
    </lineage>
</organism>
<reference evidence="3" key="2">
    <citation type="journal article" date="2021" name="PeerJ">
        <title>Extensive microbial diversity within the chicken gut microbiome revealed by metagenomics and culture.</title>
        <authorList>
            <person name="Gilroy R."/>
            <person name="Ravi A."/>
            <person name="Getino M."/>
            <person name="Pursley I."/>
            <person name="Horton D.L."/>
            <person name="Alikhan N.F."/>
            <person name="Baker D."/>
            <person name="Gharbi K."/>
            <person name="Hall N."/>
            <person name="Watson M."/>
            <person name="Adriaenssens E.M."/>
            <person name="Foster-Nyarko E."/>
            <person name="Jarju S."/>
            <person name="Secka A."/>
            <person name="Antonio M."/>
            <person name="Oren A."/>
            <person name="Chaudhuri R.R."/>
            <person name="La Ragione R."/>
            <person name="Hildebrand F."/>
            <person name="Pallen M.J."/>
        </authorList>
    </citation>
    <scope>NUCLEOTIDE SEQUENCE</scope>
    <source>
        <strain evidence="3">17113</strain>
    </source>
</reference>
<proteinExistence type="predicted"/>
<feature type="chain" id="PRO_5039205606" evidence="2">
    <location>
        <begin position="26"/>
        <end position="786"/>
    </location>
</feature>
<gene>
    <name evidence="3" type="ORF">IAC61_05280</name>
</gene>
<evidence type="ECO:0000256" key="2">
    <source>
        <dbReference type="SAM" id="SignalP"/>
    </source>
</evidence>
<keyword evidence="2" id="KW-0732">Signal</keyword>
<feature type="signal peptide" evidence="2">
    <location>
        <begin position="1"/>
        <end position="25"/>
    </location>
</feature>
<name>A0A9D9DHN0_9FIRM</name>
<accession>A0A9D9DHN0</accession>
<sequence length="786" mass="84906">MNNRKLLIPMAAALLALAGCGPSGSSDSSVTDGASSSPDSSLQTSEESPSSSEETITDSPEESDSEQTSSSEVADSEESSSSDVTDSEEPVGPEKTIDQALLDEWAEASIDFAGTLTDTLYTTLTDIVGFIGKNTYSMLETDGEYVYVDTVVYREEGTNYAAYYSLLLDNTVETQYYVDGYAISDFDELVYNPFALLTEADLTETSEGVYSIASEKLSDFGYPLCPYVLENVSSITLERTDDVIALELISSYSDYGEIYNLNLSYELKISETTDLAVPTPYAHEDYHDAVGTALTAWDAALGGEGDETGYVLNKTLTPVDEPSLPVATSQTIVTSNAILIKNDGGITSDNDWGYAVYDDGEVYEFEIVDGAPVQGEALEAQLPLPLPGEIAPELFEETEEEGVYAFRDDSLALSAIIWLVEDPNLLSLIQYFGVADNLTITIEGGLVTGYAFDYMSMGIGSYYIEHCEVEIAEFDTATIDYEFVVPSAEPVDLSTLAGTWTGTMIATSDVYTIVIGEDGTATLNGEAATIEGEYDRWNNLVGTIVSDTYDLGFEYYPAYEEIWIYSDDYTVNVRLYKETGGVEDPVAIPEAMIGTWHAETVSTNIEGADGPVDLIIGEEEITLNGVVAELTDISESSGSVYATLTSGGLSYELTYNPAQGDWGAQISLSYGAETSDGYEYYNANLTLVEEGGGAIELDPQLVGTWVGIDTNTDEEHTLVINADGTGTFDGVTFDDPIEFTAFLLGYQATFTIGGVEYEISFLEASIGNPYMRVSNDDVNVDCYPAE</sequence>
<dbReference type="Proteomes" id="UP000823634">
    <property type="component" value="Unassembled WGS sequence"/>
</dbReference>
<dbReference type="PROSITE" id="PS51257">
    <property type="entry name" value="PROKAR_LIPOPROTEIN"/>
    <property type="match status" value="1"/>
</dbReference>
<feature type="region of interest" description="Disordered" evidence="1">
    <location>
        <begin position="18"/>
        <end position="93"/>
    </location>
</feature>
<feature type="compositionally biased region" description="Acidic residues" evidence="1">
    <location>
        <begin position="55"/>
        <end position="65"/>
    </location>
</feature>
<dbReference type="AlphaFoldDB" id="A0A9D9DHN0"/>
<reference evidence="3" key="1">
    <citation type="submission" date="2020-10" db="EMBL/GenBank/DDBJ databases">
        <authorList>
            <person name="Gilroy R."/>
        </authorList>
    </citation>
    <scope>NUCLEOTIDE SEQUENCE</scope>
    <source>
        <strain evidence="3">17113</strain>
    </source>
</reference>
<feature type="compositionally biased region" description="Low complexity" evidence="1">
    <location>
        <begin position="18"/>
        <end position="54"/>
    </location>
</feature>
<protein>
    <submittedName>
        <fullName evidence="3">Uncharacterized protein</fullName>
    </submittedName>
</protein>
<evidence type="ECO:0000256" key="1">
    <source>
        <dbReference type="SAM" id="MobiDB-lite"/>
    </source>
</evidence>
<dbReference type="EMBL" id="JADINA010000033">
    <property type="protein sequence ID" value="MBO8426706.1"/>
    <property type="molecule type" value="Genomic_DNA"/>
</dbReference>